<dbReference type="Proteomes" id="UP001596013">
    <property type="component" value="Unassembled WGS sequence"/>
</dbReference>
<name>A0ABW0JIP6_9GAMM</name>
<reference evidence="2" key="1">
    <citation type="journal article" date="2019" name="Int. J. Syst. Evol. Microbiol.">
        <title>The Global Catalogue of Microorganisms (GCM) 10K type strain sequencing project: providing services to taxonomists for standard genome sequencing and annotation.</title>
        <authorList>
            <consortium name="The Broad Institute Genomics Platform"/>
            <consortium name="The Broad Institute Genome Sequencing Center for Infectious Disease"/>
            <person name="Wu L."/>
            <person name="Ma J."/>
        </authorList>
    </citation>
    <scope>NUCLEOTIDE SEQUENCE [LARGE SCALE GENOMIC DNA]</scope>
    <source>
        <strain evidence="2">JCM 17130</strain>
    </source>
</reference>
<sequence length="164" mass="17902">MPGTHLTLPLFAEGLATYVSTVVSPGYTDGQYLLQDDLGALPDSGMRATAKRFLADSDGMTIDPVRHRTSMAFRRWFQAGRTPFQAGLPNRAGYWLGLHVIRVLRRSRSLHEIAAWSPLAGAGGNTRRVAPDCQRPRGRVVESWIALASSESGGRAHFITGNAR</sequence>
<protein>
    <submittedName>
        <fullName evidence="1">Uncharacterized protein</fullName>
    </submittedName>
</protein>
<evidence type="ECO:0000313" key="1">
    <source>
        <dbReference type="EMBL" id="MFC5435305.1"/>
    </source>
</evidence>
<dbReference type="InterPro" id="IPR008948">
    <property type="entry name" value="L-Aspartase-like"/>
</dbReference>
<evidence type="ECO:0000313" key="2">
    <source>
        <dbReference type="Proteomes" id="UP001596013"/>
    </source>
</evidence>
<accession>A0ABW0JIP6</accession>
<proteinExistence type="predicted"/>
<gene>
    <name evidence="1" type="ORF">ACFPME_01970</name>
</gene>
<dbReference type="EMBL" id="JBHSMK010000002">
    <property type="protein sequence ID" value="MFC5435305.1"/>
    <property type="molecule type" value="Genomic_DNA"/>
</dbReference>
<comment type="caution">
    <text evidence="1">The sequence shown here is derived from an EMBL/GenBank/DDBJ whole genome shotgun (WGS) entry which is preliminary data.</text>
</comment>
<dbReference type="SUPFAM" id="SSF48557">
    <property type="entry name" value="L-aspartase-like"/>
    <property type="match status" value="1"/>
</dbReference>
<keyword evidence="2" id="KW-1185">Reference proteome</keyword>
<organism evidence="1 2">
    <name type="scientific">Rhodanobacter umsongensis</name>
    <dbReference type="NCBI Taxonomy" id="633153"/>
    <lineage>
        <taxon>Bacteria</taxon>
        <taxon>Pseudomonadati</taxon>
        <taxon>Pseudomonadota</taxon>
        <taxon>Gammaproteobacteria</taxon>
        <taxon>Lysobacterales</taxon>
        <taxon>Rhodanobacteraceae</taxon>
        <taxon>Rhodanobacter</taxon>
    </lineage>
</organism>
<dbReference type="RefSeq" id="WP_377301483.1">
    <property type="nucleotide sequence ID" value="NZ_JBHSMK010000002.1"/>
</dbReference>